<dbReference type="EMBL" id="CACRSQ010000003">
    <property type="protein sequence ID" value="VYS99209.1"/>
    <property type="molecule type" value="Genomic_DNA"/>
</dbReference>
<feature type="domain" description="RNA polymerase sigma-70 region 4" evidence="6">
    <location>
        <begin position="9"/>
        <end position="44"/>
    </location>
</feature>
<sequence>MKDERFMMKVVKMYYKNGMSQVDIGKKLNVSRMTVARALEQARKQGYVQIKINFPENSAANEEEFLEEKFDLKEAIIAYPREGEVIEEIGFLTADYMIRIMKNHMTLALTKGITLQKAIQYLEKDMRLRLQKYKDVKVVPLSGSNNPPASADEEYRLAYSNYLIDVVAKILKVSAYQIMAPLVVADEQAKQKFMEEESVRNVIEIAEGADVAVFGIGALDYNSTIMNTDIIPPGEYDRLKDKGGVGEILCHVFDIEGNLIEDSFNKRLVSISFENLKKIPIRVGVAYGKEKRQAILGALRAGIVNVLITDMQAAEYLIAVEQ</sequence>
<dbReference type="Gene3D" id="3.40.50.1360">
    <property type="match status" value="1"/>
</dbReference>
<evidence type="ECO:0000256" key="1">
    <source>
        <dbReference type="ARBA" id="ARBA00010466"/>
    </source>
</evidence>
<dbReference type="GO" id="GO:0006352">
    <property type="term" value="P:DNA-templated transcription initiation"/>
    <property type="evidence" value="ECO:0007669"/>
    <property type="project" value="InterPro"/>
</dbReference>
<dbReference type="AlphaFoldDB" id="A0A6N2T1G2"/>
<feature type="domain" description="Sugar-binding" evidence="5">
    <location>
        <begin position="61"/>
        <end position="318"/>
    </location>
</feature>
<dbReference type="GO" id="GO:0030246">
    <property type="term" value="F:carbohydrate binding"/>
    <property type="evidence" value="ECO:0007669"/>
    <property type="project" value="InterPro"/>
</dbReference>
<dbReference type="InterPro" id="IPR051054">
    <property type="entry name" value="SorC_transcr_regulators"/>
</dbReference>
<dbReference type="PANTHER" id="PTHR34294">
    <property type="entry name" value="TRANSCRIPTIONAL REGULATOR-RELATED"/>
    <property type="match status" value="1"/>
</dbReference>
<organism evidence="7">
    <name type="scientific">Anaerostipes caccae</name>
    <dbReference type="NCBI Taxonomy" id="105841"/>
    <lineage>
        <taxon>Bacteria</taxon>
        <taxon>Bacillati</taxon>
        <taxon>Bacillota</taxon>
        <taxon>Clostridia</taxon>
        <taxon>Lachnospirales</taxon>
        <taxon>Lachnospiraceae</taxon>
        <taxon>Anaerostipes</taxon>
    </lineage>
</organism>
<dbReference type="GeneID" id="69471038"/>
<dbReference type="GO" id="GO:0003677">
    <property type="term" value="F:DNA binding"/>
    <property type="evidence" value="ECO:0007669"/>
    <property type="project" value="UniProtKB-KW"/>
</dbReference>
<dbReference type="SUPFAM" id="SSF100950">
    <property type="entry name" value="NagB/RpiA/CoA transferase-like"/>
    <property type="match status" value="1"/>
</dbReference>
<dbReference type="Pfam" id="PF04198">
    <property type="entry name" value="Sugar-bind"/>
    <property type="match status" value="1"/>
</dbReference>
<evidence type="ECO:0000256" key="4">
    <source>
        <dbReference type="ARBA" id="ARBA00023163"/>
    </source>
</evidence>
<comment type="similarity">
    <text evidence="1">Belongs to the SorC transcriptional regulatory family.</text>
</comment>
<dbReference type="GO" id="GO:0003700">
    <property type="term" value="F:DNA-binding transcription factor activity"/>
    <property type="evidence" value="ECO:0007669"/>
    <property type="project" value="InterPro"/>
</dbReference>
<dbReference type="InterPro" id="IPR007324">
    <property type="entry name" value="Sugar-bd_dom_put"/>
</dbReference>
<dbReference type="InterPro" id="IPR037171">
    <property type="entry name" value="NagB/RpiA_transferase-like"/>
</dbReference>
<evidence type="ECO:0000256" key="2">
    <source>
        <dbReference type="ARBA" id="ARBA00023015"/>
    </source>
</evidence>
<dbReference type="InterPro" id="IPR007630">
    <property type="entry name" value="RNA_pol_sigma70_r4"/>
</dbReference>
<gene>
    <name evidence="7" type="primary">lsrR_1</name>
    <name evidence="7" type="ORF">ACLFYP115_01220</name>
</gene>
<protein>
    <submittedName>
        <fullName evidence="7">Transcriptional regulator LsrR</fullName>
    </submittedName>
</protein>
<dbReference type="PANTHER" id="PTHR34294:SF1">
    <property type="entry name" value="TRANSCRIPTIONAL REGULATOR LSRR"/>
    <property type="match status" value="1"/>
</dbReference>
<dbReference type="Gene3D" id="1.10.10.60">
    <property type="entry name" value="Homeodomain-like"/>
    <property type="match status" value="1"/>
</dbReference>
<keyword evidence="4" id="KW-0804">Transcription</keyword>
<evidence type="ECO:0000256" key="3">
    <source>
        <dbReference type="ARBA" id="ARBA00023125"/>
    </source>
</evidence>
<keyword evidence="3" id="KW-0238">DNA-binding</keyword>
<reference evidence="7" key="1">
    <citation type="submission" date="2019-11" db="EMBL/GenBank/DDBJ databases">
        <authorList>
            <person name="Feng L."/>
        </authorList>
    </citation>
    <scope>NUCLEOTIDE SEQUENCE</scope>
    <source>
        <strain evidence="7">AcaccaeLFYP115</strain>
    </source>
</reference>
<name>A0A6N2T1G2_9FIRM</name>
<proteinExistence type="inferred from homology"/>
<dbReference type="Pfam" id="PF04545">
    <property type="entry name" value="Sigma70_r4"/>
    <property type="match status" value="1"/>
</dbReference>
<dbReference type="RefSeq" id="WP_022261172.1">
    <property type="nucleotide sequence ID" value="NZ_BAABRZ010000001.1"/>
</dbReference>
<accession>A0A6N2T1G2</accession>
<evidence type="ECO:0000259" key="6">
    <source>
        <dbReference type="Pfam" id="PF04545"/>
    </source>
</evidence>
<evidence type="ECO:0000313" key="7">
    <source>
        <dbReference type="EMBL" id="VYS99209.1"/>
    </source>
</evidence>
<keyword evidence="2" id="KW-0805">Transcription regulation</keyword>
<evidence type="ECO:0000259" key="5">
    <source>
        <dbReference type="Pfam" id="PF04198"/>
    </source>
</evidence>